<keyword evidence="4" id="KW-1185">Reference proteome</keyword>
<proteinExistence type="predicted"/>
<feature type="compositionally biased region" description="Basic and acidic residues" evidence="1">
    <location>
        <begin position="452"/>
        <end position="462"/>
    </location>
</feature>
<gene>
    <name evidence="3" type="ORF">EHS24_006166</name>
</gene>
<dbReference type="RefSeq" id="XP_028478090.1">
    <property type="nucleotide sequence ID" value="XM_028621638.1"/>
</dbReference>
<keyword evidence="2" id="KW-0812">Transmembrane</keyword>
<feature type="transmembrane region" description="Helical" evidence="2">
    <location>
        <begin position="203"/>
        <end position="227"/>
    </location>
</feature>
<sequence length="571" mass="60796">MTLPNVRLGLAAGGHAHNDVLHRRGRYHMWDGGEGRTPHTTTLDRALTTDLGCTNLYTYPNSSTTVDATLPVTFKWDTTCNVNSDLIDLYIYEPSASNALLKAYVGVTFSTGYYTAQLQPSWWNDTESVQLYVTILKNGGAVWDTTWSNGPTFTATYSAQAMYSVTTSNGVVYTSTAPGAATGTGNAVFETVNATTGKKSNKGVIAVAVIIPIVVLAGLAAVAFYFYRLKEKEKLKRWSQALSQHSAMEWEKGALPGDQRGSAYGRPSSAYSRSAGRPSTGYGRPSTGYGRPSMNSQGRPASSVMMENMAGAGTFRPFPGGAEEGPSRSSVVMADGHVRQSRISFADQVRPRLSAGDQHRPRVASGLNHDAAAAVYASGSAIDDRELTNVSPTQMDGPAGFGDAEIRRAATGTRTGRASIGQSGDVRSMLKARGSVDELRDMEAVMFVTHPDDTVESLHMDDDPSSPTDGNNGQPTVAYGPDQMLAVYAQRGKAASPTPDSMPSAPPLAVTKAKETVKRFLTRKGPKVPTIEIDRSAASPSPEMNMRSMVHMHNGTASGQAVDSLPAPGPH</sequence>
<evidence type="ECO:0000256" key="2">
    <source>
        <dbReference type="SAM" id="Phobius"/>
    </source>
</evidence>
<name>A0A427Y0R3_9TREE</name>
<protein>
    <submittedName>
        <fullName evidence="3">Uncharacterized protein</fullName>
    </submittedName>
</protein>
<feature type="compositionally biased region" description="Polar residues" evidence="1">
    <location>
        <begin position="465"/>
        <end position="475"/>
    </location>
</feature>
<comment type="caution">
    <text evidence="3">The sequence shown here is derived from an EMBL/GenBank/DDBJ whole genome shotgun (WGS) entry which is preliminary data.</text>
</comment>
<keyword evidence="2" id="KW-0472">Membrane</keyword>
<feature type="region of interest" description="Disordered" evidence="1">
    <location>
        <begin position="491"/>
        <end position="510"/>
    </location>
</feature>
<dbReference type="EMBL" id="RSCE01000003">
    <property type="protein sequence ID" value="RSH84642.1"/>
    <property type="molecule type" value="Genomic_DNA"/>
</dbReference>
<evidence type="ECO:0000313" key="3">
    <source>
        <dbReference type="EMBL" id="RSH84642.1"/>
    </source>
</evidence>
<keyword evidence="2" id="KW-1133">Transmembrane helix</keyword>
<dbReference type="GeneID" id="39590709"/>
<accession>A0A427Y0R3</accession>
<dbReference type="Proteomes" id="UP000279236">
    <property type="component" value="Unassembled WGS sequence"/>
</dbReference>
<dbReference type="STRING" id="105984.A0A427Y0R3"/>
<organism evidence="3 4">
    <name type="scientific">Apiotrichum porosum</name>
    <dbReference type="NCBI Taxonomy" id="105984"/>
    <lineage>
        <taxon>Eukaryota</taxon>
        <taxon>Fungi</taxon>
        <taxon>Dikarya</taxon>
        <taxon>Basidiomycota</taxon>
        <taxon>Agaricomycotina</taxon>
        <taxon>Tremellomycetes</taxon>
        <taxon>Trichosporonales</taxon>
        <taxon>Trichosporonaceae</taxon>
        <taxon>Apiotrichum</taxon>
    </lineage>
</organism>
<dbReference type="OrthoDB" id="3363836at2759"/>
<reference evidence="3 4" key="1">
    <citation type="submission" date="2018-11" db="EMBL/GenBank/DDBJ databases">
        <title>Genome sequence of Apiotrichum porosum DSM 27194.</title>
        <authorList>
            <person name="Aliyu H."/>
            <person name="Gorte O."/>
            <person name="Ochsenreither K."/>
        </authorList>
    </citation>
    <scope>NUCLEOTIDE SEQUENCE [LARGE SCALE GENOMIC DNA]</scope>
    <source>
        <strain evidence="3 4">DSM 27194</strain>
    </source>
</reference>
<evidence type="ECO:0000256" key="1">
    <source>
        <dbReference type="SAM" id="MobiDB-lite"/>
    </source>
</evidence>
<feature type="region of interest" description="Disordered" evidence="1">
    <location>
        <begin position="253"/>
        <end position="301"/>
    </location>
</feature>
<dbReference type="AlphaFoldDB" id="A0A427Y0R3"/>
<feature type="region of interest" description="Disordered" evidence="1">
    <location>
        <begin position="452"/>
        <end position="479"/>
    </location>
</feature>
<feature type="region of interest" description="Disordered" evidence="1">
    <location>
        <begin position="520"/>
        <end position="543"/>
    </location>
</feature>
<evidence type="ECO:0000313" key="4">
    <source>
        <dbReference type="Proteomes" id="UP000279236"/>
    </source>
</evidence>